<feature type="non-terminal residue" evidence="1">
    <location>
        <position position="1"/>
    </location>
</feature>
<evidence type="ECO:0000313" key="2">
    <source>
        <dbReference type="Proteomes" id="UP000054653"/>
    </source>
</evidence>
<proteinExistence type="predicted"/>
<name>A0A0V1B916_TRIBR</name>
<protein>
    <submittedName>
        <fullName evidence="1">Uncharacterized protein</fullName>
    </submittedName>
</protein>
<dbReference type="Proteomes" id="UP000054653">
    <property type="component" value="Unassembled WGS sequence"/>
</dbReference>
<dbReference type="EMBL" id="JYDI01001331">
    <property type="protein sequence ID" value="KRY33276.1"/>
    <property type="molecule type" value="Genomic_DNA"/>
</dbReference>
<keyword evidence="2" id="KW-1185">Reference proteome</keyword>
<comment type="caution">
    <text evidence="1">The sequence shown here is derived from an EMBL/GenBank/DDBJ whole genome shotgun (WGS) entry which is preliminary data.</text>
</comment>
<reference evidence="1 2" key="1">
    <citation type="submission" date="2015-01" db="EMBL/GenBank/DDBJ databases">
        <title>Evolution of Trichinella species and genotypes.</title>
        <authorList>
            <person name="Korhonen P.K."/>
            <person name="Edoardo P."/>
            <person name="Giuseppe L.R."/>
            <person name="Gasser R.B."/>
        </authorList>
    </citation>
    <scope>NUCLEOTIDE SEQUENCE [LARGE SCALE GENOMIC DNA]</scope>
    <source>
        <strain evidence="1">ISS120</strain>
    </source>
</reference>
<dbReference type="STRING" id="45882.A0A0V1B916"/>
<organism evidence="1 2">
    <name type="scientific">Trichinella britovi</name>
    <name type="common">Parasitic roundworm</name>
    <dbReference type="NCBI Taxonomy" id="45882"/>
    <lineage>
        <taxon>Eukaryota</taxon>
        <taxon>Metazoa</taxon>
        <taxon>Ecdysozoa</taxon>
        <taxon>Nematoda</taxon>
        <taxon>Enoplea</taxon>
        <taxon>Dorylaimia</taxon>
        <taxon>Trichinellida</taxon>
        <taxon>Trichinellidae</taxon>
        <taxon>Trichinella</taxon>
    </lineage>
</organism>
<sequence length="86" mass="9407">LDRPPRRPPPSCPLTGTSHVRSLLVPCWPETGFKEMTMSICVCQSSGDRYSPRGTVSVAMLLCYCLAGSGRLHPMIDIRSAVTPFN</sequence>
<gene>
    <name evidence="1" type="ORF">T03_12394</name>
</gene>
<dbReference type="AlphaFoldDB" id="A0A0V1B916"/>
<evidence type="ECO:0000313" key="1">
    <source>
        <dbReference type="EMBL" id="KRY33276.1"/>
    </source>
</evidence>
<accession>A0A0V1B916</accession>